<comment type="caution">
    <text evidence="2">The sequence shown here is derived from an EMBL/GenBank/DDBJ whole genome shotgun (WGS) entry which is preliminary data.</text>
</comment>
<dbReference type="EMBL" id="JASCZI010030655">
    <property type="protein sequence ID" value="MED6124138.1"/>
    <property type="molecule type" value="Genomic_DNA"/>
</dbReference>
<accession>A0ABU6RJ82</accession>
<dbReference type="PANTHER" id="PTHR35104">
    <property type="entry name" value="OS03G0807000 PROTEIN"/>
    <property type="match status" value="1"/>
</dbReference>
<gene>
    <name evidence="2" type="ORF">PIB30_056227</name>
</gene>
<evidence type="ECO:0000256" key="1">
    <source>
        <dbReference type="SAM" id="MobiDB-lite"/>
    </source>
</evidence>
<evidence type="ECO:0000313" key="2">
    <source>
        <dbReference type="EMBL" id="MED6124138.1"/>
    </source>
</evidence>
<feature type="region of interest" description="Disordered" evidence="1">
    <location>
        <begin position="120"/>
        <end position="141"/>
    </location>
</feature>
<dbReference type="Proteomes" id="UP001341840">
    <property type="component" value="Unassembled WGS sequence"/>
</dbReference>
<name>A0ABU6RJ82_9FABA</name>
<sequence length="150" mass="17369">MFLNLPIQDNKNNISDSILQHIYLWIEFQLQVPRETKSKGIKQRMVFSSLVVVSVARVSGEAWQWAACIGDPLTPEQLLDVLCIFPLHQLGRLALCLCSFFCLPNPDSYYYYSSYLPSDDDDHDEEDHDDYSSSTSIDFDDDFYYHSHSD</sequence>
<keyword evidence="3" id="KW-1185">Reference proteome</keyword>
<organism evidence="2 3">
    <name type="scientific">Stylosanthes scabra</name>
    <dbReference type="NCBI Taxonomy" id="79078"/>
    <lineage>
        <taxon>Eukaryota</taxon>
        <taxon>Viridiplantae</taxon>
        <taxon>Streptophyta</taxon>
        <taxon>Embryophyta</taxon>
        <taxon>Tracheophyta</taxon>
        <taxon>Spermatophyta</taxon>
        <taxon>Magnoliopsida</taxon>
        <taxon>eudicotyledons</taxon>
        <taxon>Gunneridae</taxon>
        <taxon>Pentapetalae</taxon>
        <taxon>rosids</taxon>
        <taxon>fabids</taxon>
        <taxon>Fabales</taxon>
        <taxon>Fabaceae</taxon>
        <taxon>Papilionoideae</taxon>
        <taxon>50 kb inversion clade</taxon>
        <taxon>dalbergioids sensu lato</taxon>
        <taxon>Dalbergieae</taxon>
        <taxon>Pterocarpus clade</taxon>
        <taxon>Stylosanthes</taxon>
    </lineage>
</organism>
<dbReference type="PANTHER" id="PTHR35104:SF6">
    <property type="entry name" value="PROTEIN, PUTATIVE-RELATED"/>
    <property type="match status" value="1"/>
</dbReference>
<feature type="compositionally biased region" description="Acidic residues" evidence="1">
    <location>
        <begin position="120"/>
        <end position="129"/>
    </location>
</feature>
<proteinExistence type="predicted"/>
<evidence type="ECO:0000313" key="3">
    <source>
        <dbReference type="Proteomes" id="UP001341840"/>
    </source>
</evidence>
<protein>
    <submittedName>
        <fullName evidence="2">Uncharacterized protein</fullName>
    </submittedName>
</protein>
<reference evidence="2 3" key="1">
    <citation type="journal article" date="2023" name="Plants (Basel)">
        <title>Bridging the Gap: Combining Genomics and Transcriptomics Approaches to Understand Stylosanthes scabra, an Orphan Legume from the Brazilian Caatinga.</title>
        <authorList>
            <person name="Ferreira-Neto J.R.C."/>
            <person name="da Silva M.D."/>
            <person name="Binneck E."/>
            <person name="de Melo N.F."/>
            <person name="da Silva R.H."/>
            <person name="de Melo A.L.T.M."/>
            <person name="Pandolfi V."/>
            <person name="Bustamante F.O."/>
            <person name="Brasileiro-Vidal A.C."/>
            <person name="Benko-Iseppon A.M."/>
        </authorList>
    </citation>
    <scope>NUCLEOTIDE SEQUENCE [LARGE SCALE GENOMIC DNA]</scope>
    <source>
        <tissue evidence="2">Leaves</tissue>
    </source>
</reference>